<accession>A0AAE3J5U7</accession>
<dbReference type="Proteomes" id="UP001197875">
    <property type="component" value="Unassembled WGS sequence"/>
</dbReference>
<gene>
    <name evidence="1" type="ORF">LKD71_06115</name>
</gene>
<organism evidence="1 2">
    <name type="scientific">Fusicatenibacter faecihominis</name>
    <dbReference type="NCBI Taxonomy" id="2881276"/>
    <lineage>
        <taxon>Bacteria</taxon>
        <taxon>Bacillati</taxon>
        <taxon>Bacillota</taxon>
        <taxon>Clostridia</taxon>
        <taxon>Lachnospirales</taxon>
        <taxon>Lachnospiraceae</taxon>
        <taxon>Fusicatenibacter</taxon>
    </lineage>
</organism>
<dbReference type="SFLD" id="SFLDG01129">
    <property type="entry name" value="C1.5:_HAD__Beta-PGM__Phosphata"/>
    <property type="match status" value="1"/>
</dbReference>
<dbReference type="Gene3D" id="1.10.150.240">
    <property type="entry name" value="Putative phosphatase, domain 2"/>
    <property type="match status" value="1"/>
</dbReference>
<dbReference type="PANTHER" id="PTHR18901:SF38">
    <property type="entry name" value="PSEUDOURIDINE-5'-PHOSPHATASE"/>
    <property type="match status" value="1"/>
</dbReference>
<dbReference type="InterPro" id="IPR041492">
    <property type="entry name" value="HAD_2"/>
</dbReference>
<sequence>MEQQKKCPLQAVIFDVDGLMLDSERLVQRSWDITGEKMGYGPLGHNIYHTLGMNLKGREEYFKSVYGQEFPFDKFTEAYREESRKIQEAEGVPVKKGLLELMTFLKKEGFALAVATSSSQERTREKLKGCGVWGDFSVIICGDQVRRSKPDPEIYEKAGAALGADPGKTLVLEDSQNGLRSALNAGMLPIMIPDILKSAPDLEPLIEAKLEDLTEVIPYIEEHFYREKL</sequence>
<name>A0AAE3J5U7_9FIRM</name>
<keyword evidence="2" id="KW-1185">Reference proteome</keyword>
<dbReference type="InterPro" id="IPR023214">
    <property type="entry name" value="HAD_sf"/>
</dbReference>
<dbReference type="PANTHER" id="PTHR18901">
    <property type="entry name" value="2-DEOXYGLUCOSE-6-PHOSPHATE PHOSPHATASE 2"/>
    <property type="match status" value="1"/>
</dbReference>
<dbReference type="RefSeq" id="WP_227614740.1">
    <property type="nucleotide sequence ID" value="NZ_JAJEPR010000007.1"/>
</dbReference>
<dbReference type="NCBIfam" id="TIGR01509">
    <property type="entry name" value="HAD-SF-IA-v3"/>
    <property type="match status" value="1"/>
</dbReference>
<dbReference type="SFLD" id="SFLDS00003">
    <property type="entry name" value="Haloacid_Dehalogenase"/>
    <property type="match status" value="1"/>
</dbReference>
<dbReference type="InterPro" id="IPR023198">
    <property type="entry name" value="PGP-like_dom2"/>
</dbReference>
<dbReference type="Pfam" id="PF13419">
    <property type="entry name" value="HAD_2"/>
    <property type="match status" value="1"/>
</dbReference>
<dbReference type="InterPro" id="IPR036412">
    <property type="entry name" value="HAD-like_sf"/>
</dbReference>
<dbReference type="PRINTS" id="PR00413">
    <property type="entry name" value="HADHALOGNASE"/>
</dbReference>
<reference evidence="1 2" key="1">
    <citation type="submission" date="2021-10" db="EMBL/GenBank/DDBJ databases">
        <title>Anaerobic single-cell dispensing facilitates the cultivation of human gut bacteria.</title>
        <authorList>
            <person name="Afrizal A."/>
        </authorList>
    </citation>
    <scope>NUCLEOTIDE SEQUENCE [LARGE SCALE GENOMIC DNA]</scope>
    <source>
        <strain evidence="1 2">CLA-AA-H277</strain>
    </source>
</reference>
<comment type="caution">
    <text evidence="1">The sequence shown here is derived from an EMBL/GenBank/DDBJ whole genome shotgun (WGS) entry which is preliminary data.</text>
</comment>
<dbReference type="AlphaFoldDB" id="A0AAE3J5U7"/>
<dbReference type="EMBL" id="JAJEPR010000007">
    <property type="protein sequence ID" value="MCC2189387.1"/>
    <property type="molecule type" value="Genomic_DNA"/>
</dbReference>
<dbReference type="CDD" id="cd07505">
    <property type="entry name" value="HAD_BPGM-like"/>
    <property type="match status" value="1"/>
</dbReference>
<dbReference type="Gene3D" id="3.40.50.1000">
    <property type="entry name" value="HAD superfamily/HAD-like"/>
    <property type="match status" value="1"/>
</dbReference>
<dbReference type="InterPro" id="IPR006439">
    <property type="entry name" value="HAD-SF_hydro_IA"/>
</dbReference>
<evidence type="ECO:0000313" key="2">
    <source>
        <dbReference type="Proteomes" id="UP001197875"/>
    </source>
</evidence>
<proteinExistence type="predicted"/>
<evidence type="ECO:0000313" key="1">
    <source>
        <dbReference type="EMBL" id="MCC2189387.1"/>
    </source>
</evidence>
<dbReference type="SUPFAM" id="SSF56784">
    <property type="entry name" value="HAD-like"/>
    <property type="match status" value="1"/>
</dbReference>
<protein>
    <submittedName>
        <fullName evidence="1">HAD family phosphatase</fullName>
    </submittedName>
</protein>